<dbReference type="OrthoDB" id="6431693at2759"/>
<reference evidence="2 3" key="1">
    <citation type="journal article" date="2019" name="Sci. Rep.">
        <title>Orb-weaving spider Araneus ventricosus genome elucidates the spidroin gene catalogue.</title>
        <authorList>
            <person name="Kono N."/>
            <person name="Nakamura H."/>
            <person name="Ohtoshi R."/>
            <person name="Moran D.A.P."/>
            <person name="Shinohara A."/>
            <person name="Yoshida Y."/>
            <person name="Fujiwara M."/>
            <person name="Mori M."/>
            <person name="Tomita M."/>
            <person name="Arakawa K."/>
        </authorList>
    </citation>
    <scope>NUCLEOTIDE SEQUENCE [LARGE SCALE GENOMIC DNA]</scope>
</reference>
<sequence>MPAYRQMNQRRVTKLRFARLPNVVPMASVETNDDLVTLVRRIVREEVHRLSESAIQPPLLESPSSDEMIREEVQNALCPVITSSAGGIERTPTQRRPSTYFAAVRRPRRPTEPSSLPRKTHIWRTDDNRPVRFHCGHVIRYCRERIANSDAHRNWQATNRQPQSQNFMDEFIRQDARELASSTSRGRSATDNHPHMAAAIPAVPPSSEMRKTKRCDLLWR</sequence>
<organism evidence="2 3">
    <name type="scientific">Araneus ventricosus</name>
    <name type="common">Orbweaver spider</name>
    <name type="synonym">Epeira ventricosa</name>
    <dbReference type="NCBI Taxonomy" id="182803"/>
    <lineage>
        <taxon>Eukaryota</taxon>
        <taxon>Metazoa</taxon>
        <taxon>Ecdysozoa</taxon>
        <taxon>Arthropoda</taxon>
        <taxon>Chelicerata</taxon>
        <taxon>Arachnida</taxon>
        <taxon>Araneae</taxon>
        <taxon>Araneomorphae</taxon>
        <taxon>Entelegynae</taxon>
        <taxon>Araneoidea</taxon>
        <taxon>Araneidae</taxon>
        <taxon>Araneus</taxon>
    </lineage>
</organism>
<accession>A0A4Y2D6D3</accession>
<comment type="caution">
    <text evidence="2">The sequence shown here is derived from an EMBL/GenBank/DDBJ whole genome shotgun (WGS) entry which is preliminary data.</text>
</comment>
<dbReference type="AlphaFoldDB" id="A0A4Y2D6D3"/>
<keyword evidence="3" id="KW-1185">Reference proteome</keyword>
<dbReference type="EMBL" id="BGPR01000311">
    <property type="protein sequence ID" value="GBM12241.1"/>
    <property type="molecule type" value="Genomic_DNA"/>
</dbReference>
<feature type="region of interest" description="Disordered" evidence="1">
    <location>
        <begin position="178"/>
        <end position="220"/>
    </location>
</feature>
<evidence type="ECO:0000313" key="2">
    <source>
        <dbReference type="EMBL" id="GBM12241.1"/>
    </source>
</evidence>
<gene>
    <name evidence="2" type="ORF">AVEN_155249_1</name>
</gene>
<feature type="compositionally biased region" description="Basic and acidic residues" evidence="1">
    <location>
        <begin position="208"/>
        <end position="220"/>
    </location>
</feature>
<evidence type="ECO:0000256" key="1">
    <source>
        <dbReference type="SAM" id="MobiDB-lite"/>
    </source>
</evidence>
<evidence type="ECO:0000313" key="3">
    <source>
        <dbReference type="Proteomes" id="UP000499080"/>
    </source>
</evidence>
<dbReference type="Proteomes" id="UP000499080">
    <property type="component" value="Unassembled WGS sequence"/>
</dbReference>
<protein>
    <submittedName>
        <fullName evidence="2">Uncharacterized protein</fullName>
    </submittedName>
</protein>
<proteinExistence type="predicted"/>
<name>A0A4Y2D6D3_ARAVE</name>